<keyword evidence="6 7" id="KW-0472">Membrane</keyword>
<evidence type="ECO:0000256" key="6">
    <source>
        <dbReference type="ARBA" id="ARBA00023136"/>
    </source>
</evidence>
<evidence type="ECO:0000256" key="1">
    <source>
        <dbReference type="ARBA" id="ARBA00004651"/>
    </source>
</evidence>
<keyword evidence="9" id="KW-1185">Reference proteome</keyword>
<feature type="transmembrane region" description="Helical" evidence="7">
    <location>
        <begin position="85"/>
        <end position="107"/>
    </location>
</feature>
<dbReference type="OrthoDB" id="9776710at2"/>
<feature type="transmembrane region" description="Helical" evidence="7">
    <location>
        <begin position="189"/>
        <end position="213"/>
    </location>
</feature>
<evidence type="ECO:0000256" key="4">
    <source>
        <dbReference type="ARBA" id="ARBA00022692"/>
    </source>
</evidence>
<keyword evidence="3" id="KW-1003">Cell membrane</keyword>
<comment type="caution">
    <text evidence="8">The sequence shown here is derived from an EMBL/GenBank/DDBJ whole genome shotgun (WGS) entry which is preliminary data.</text>
</comment>
<gene>
    <name evidence="8" type="ORF">A9B99_00880</name>
</gene>
<feature type="transmembrane region" description="Helical" evidence="7">
    <location>
        <begin position="225"/>
        <end position="244"/>
    </location>
</feature>
<sequence length="332" mass="36846">MTMDLSLFWFALIIFATLMYIIMDGFDLGVGMLFAVEHTRSRRDVMVNTVAPVWDGNETWLVLGGAALFGAFPQAYAAITDYLSVPLTLMLLGLIFRGVAFEFRVNATQSHRGFWDKSFMLGSFVATFTQGMVAGALVQGFSGSSTALFPWLTPFTVFCGIGLVVAWSLLGSTWLVLKCDGELALRMRHFSTMLLGLFLVILLGVSVFCPLTQPFIARRWFSLPGFWYLLPVPLLVGVCSFQLARTLQQNNTHRNPFVMAIMLVFLGFAGLGVSLWPFLLPPSMTLWDAAAPAASQRFMLPGALFILPVILGYTWWSYHVFRGKVNADGGYH</sequence>
<feature type="transmembrane region" description="Helical" evidence="7">
    <location>
        <begin position="119"/>
        <end position="139"/>
    </location>
</feature>
<dbReference type="EMBL" id="LYRP01000001">
    <property type="protein sequence ID" value="OAT78322.1"/>
    <property type="molecule type" value="Genomic_DNA"/>
</dbReference>
<dbReference type="GO" id="GO:0009055">
    <property type="term" value="F:electron transfer activity"/>
    <property type="evidence" value="ECO:0007669"/>
    <property type="project" value="TreeGrafter"/>
</dbReference>
<proteinExistence type="inferred from homology"/>
<reference evidence="9" key="1">
    <citation type="submission" date="2016-05" db="EMBL/GenBank/DDBJ databases">
        <authorList>
            <person name="Behera P."/>
            <person name="Vaishampayan P."/>
            <person name="Singh N."/>
            <person name="Raina V."/>
            <person name="Suar M."/>
            <person name="Pattnaik A."/>
            <person name="Rastogi G."/>
        </authorList>
    </citation>
    <scope>NUCLEOTIDE SEQUENCE [LARGE SCALE GENOMIC DNA]</scope>
    <source>
        <strain evidence="9">MP23</strain>
    </source>
</reference>
<evidence type="ECO:0000256" key="3">
    <source>
        <dbReference type="ARBA" id="ARBA00022475"/>
    </source>
</evidence>
<protein>
    <submittedName>
        <fullName evidence="8">Cytochrome d ubiquinol oxidase subunit II</fullName>
    </submittedName>
</protein>
<dbReference type="Proteomes" id="UP000078225">
    <property type="component" value="Unassembled WGS sequence"/>
</dbReference>
<dbReference type="GO" id="GO:0070069">
    <property type="term" value="C:cytochrome complex"/>
    <property type="evidence" value="ECO:0007669"/>
    <property type="project" value="TreeGrafter"/>
</dbReference>
<comment type="similarity">
    <text evidence="2">Belongs to the cytochrome ubiquinol oxidase subunit 2 family.</text>
</comment>
<dbReference type="RefSeq" id="WP_064593733.1">
    <property type="nucleotide sequence ID" value="NZ_CP134782.1"/>
</dbReference>
<evidence type="ECO:0000256" key="7">
    <source>
        <dbReference type="SAM" id="Phobius"/>
    </source>
</evidence>
<dbReference type="InterPro" id="IPR003317">
    <property type="entry name" value="Cyt-d_oxidase_su2"/>
</dbReference>
<feature type="transmembrane region" description="Helical" evidence="7">
    <location>
        <begin position="151"/>
        <end position="177"/>
    </location>
</feature>
<dbReference type="PANTHER" id="PTHR43141">
    <property type="entry name" value="CYTOCHROME BD2 SUBUNIT II"/>
    <property type="match status" value="1"/>
</dbReference>
<feature type="transmembrane region" description="Helical" evidence="7">
    <location>
        <begin position="6"/>
        <end position="36"/>
    </location>
</feature>
<dbReference type="NCBIfam" id="TIGR00203">
    <property type="entry name" value="cydB"/>
    <property type="match status" value="1"/>
</dbReference>
<comment type="subcellular location">
    <subcellularLocation>
        <location evidence="1">Cell membrane</location>
        <topology evidence="1">Multi-pass membrane protein</topology>
    </subcellularLocation>
</comment>
<accession>A0A1B7L7H8</accession>
<feature type="transmembrane region" description="Helical" evidence="7">
    <location>
        <begin position="298"/>
        <end position="316"/>
    </location>
</feature>
<keyword evidence="5 7" id="KW-1133">Transmembrane helix</keyword>
<dbReference type="GO" id="GO:0005886">
    <property type="term" value="C:plasma membrane"/>
    <property type="evidence" value="ECO:0007669"/>
    <property type="project" value="UniProtKB-SubCell"/>
</dbReference>
<dbReference type="STRING" id="1691903.A9B99_00880"/>
<evidence type="ECO:0000256" key="2">
    <source>
        <dbReference type="ARBA" id="ARBA00007543"/>
    </source>
</evidence>
<dbReference type="Pfam" id="PF02322">
    <property type="entry name" value="Cyt_bd_oxida_II"/>
    <property type="match status" value="1"/>
</dbReference>
<dbReference type="GO" id="GO:0019646">
    <property type="term" value="P:aerobic electron transport chain"/>
    <property type="evidence" value="ECO:0007669"/>
    <property type="project" value="TreeGrafter"/>
</dbReference>
<dbReference type="PANTHER" id="PTHR43141:SF4">
    <property type="entry name" value="CYTOCHROME BD2 SUBUNIT II"/>
    <property type="match status" value="1"/>
</dbReference>
<keyword evidence="4 7" id="KW-0812">Transmembrane</keyword>
<organism evidence="8 9">
    <name type="scientific">Mangrovibacter phragmitis</name>
    <dbReference type="NCBI Taxonomy" id="1691903"/>
    <lineage>
        <taxon>Bacteria</taxon>
        <taxon>Pseudomonadati</taxon>
        <taxon>Pseudomonadota</taxon>
        <taxon>Gammaproteobacteria</taxon>
        <taxon>Enterobacterales</taxon>
        <taxon>Enterobacteriaceae</taxon>
        <taxon>Mangrovibacter</taxon>
    </lineage>
</organism>
<evidence type="ECO:0000313" key="8">
    <source>
        <dbReference type="EMBL" id="OAT78322.1"/>
    </source>
</evidence>
<dbReference type="GO" id="GO:0016682">
    <property type="term" value="F:oxidoreductase activity, acting on diphenols and related substances as donors, oxygen as acceptor"/>
    <property type="evidence" value="ECO:0007669"/>
    <property type="project" value="TreeGrafter"/>
</dbReference>
<evidence type="ECO:0000313" key="9">
    <source>
        <dbReference type="Proteomes" id="UP000078225"/>
    </source>
</evidence>
<dbReference type="AlphaFoldDB" id="A0A1B7L7H8"/>
<feature type="transmembrane region" description="Helical" evidence="7">
    <location>
        <begin position="256"/>
        <end position="278"/>
    </location>
</feature>
<evidence type="ECO:0000256" key="5">
    <source>
        <dbReference type="ARBA" id="ARBA00022989"/>
    </source>
</evidence>
<name>A0A1B7L7H8_9ENTR</name>